<dbReference type="InterPro" id="IPR036890">
    <property type="entry name" value="HATPase_C_sf"/>
</dbReference>
<feature type="domain" description="PAC" evidence="11">
    <location>
        <begin position="420"/>
        <end position="472"/>
    </location>
</feature>
<feature type="domain" description="PAC" evidence="11">
    <location>
        <begin position="674"/>
        <end position="727"/>
    </location>
</feature>
<keyword evidence="8" id="KW-0812">Transmembrane</keyword>
<feature type="transmembrane region" description="Helical" evidence="8">
    <location>
        <begin position="110"/>
        <end position="131"/>
    </location>
</feature>
<dbReference type="InterPro" id="IPR000014">
    <property type="entry name" value="PAS"/>
</dbReference>
<feature type="transmembrane region" description="Helical" evidence="8">
    <location>
        <begin position="78"/>
        <end position="98"/>
    </location>
</feature>
<dbReference type="Pfam" id="PF16927">
    <property type="entry name" value="HisKA_7TM"/>
    <property type="match status" value="1"/>
</dbReference>
<dbReference type="InterPro" id="IPR003018">
    <property type="entry name" value="GAF"/>
</dbReference>
<dbReference type="InterPro" id="IPR029016">
    <property type="entry name" value="GAF-like_dom_sf"/>
</dbReference>
<dbReference type="Pfam" id="PF08448">
    <property type="entry name" value="PAS_4"/>
    <property type="match status" value="2"/>
</dbReference>
<dbReference type="InterPro" id="IPR003661">
    <property type="entry name" value="HisK_dim/P_dom"/>
</dbReference>
<dbReference type="PROSITE" id="PS50109">
    <property type="entry name" value="HIS_KIN"/>
    <property type="match status" value="1"/>
</dbReference>
<dbReference type="InterPro" id="IPR000700">
    <property type="entry name" value="PAS-assoc_C"/>
</dbReference>
<dbReference type="InterPro" id="IPR013655">
    <property type="entry name" value="PAS_fold_3"/>
</dbReference>
<dbReference type="SUPFAM" id="SSF55781">
    <property type="entry name" value="GAF domain-like"/>
    <property type="match status" value="1"/>
</dbReference>
<dbReference type="PANTHER" id="PTHR43304">
    <property type="entry name" value="PHYTOCHROME-LIKE PROTEIN CPH1"/>
    <property type="match status" value="1"/>
</dbReference>
<dbReference type="SMART" id="SM00388">
    <property type="entry name" value="HisKA"/>
    <property type="match status" value="1"/>
</dbReference>
<keyword evidence="8" id="KW-0472">Membrane</keyword>
<dbReference type="EC" id="2.7.13.3" evidence="2"/>
<feature type="coiled-coil region" evidence="6">
    <location>
        <begin position="1395"/>
        <end position="1422"/>
    </location>
</feature>
<feature type="domain" description="PAS" evidence="10">
    <location>
        <begin position="598"/>
        <end position="670"/>
    </location>
</feature>
<gene>
    <name evidence="12" type="ORF">GGP71_003184</name>
</gene>
<dbReference type="Pfam" id="PF13426">
    <property type="entry name" value="PAS_9"/>
    <property type="match status" value="2"/>
</dbReference>
<evidence type="ECO:0000259" key="11">
    <source>
        <dbReference type="PROSITE" id="PS50113"/>
    </source>
</evidence>
<feature type="domain" description="Histidine kinase" evidence="9">
    <location>
        <begin position="1429"/>
        <end position="1660"/>
    </location>
</feature>
<dbReference type="Gene3D" id="3.30.450.20">
    <property type="entry name" value="PAS domain"/>
    <property type="match status" value="7"/>
</dbReference>
<dbReference type="Pfam" id="PF00512">
    <property type="entry name" value="HisKA"/>
    <property type="match status" value="1"/>
</dbReference>
<proteinExistence type="predicted"/>
<sequence length="1668" mass="184869">MFMWPPPLGNPVYLIYISVFGGAALSCLLGAWRAQRIAGSDVRRGLVALLSTSGLWAVAHVGMLLAPGLQWKTVFYEAGLVVGFGTVWAWGWLCSAYSGRRLHRRRMVQGIALVVFGAVTLTKVTNAWHGLYFAAGWHTTPFAHLQIDHRTLYWITAALSYTLAAVGFFMVAEPLRRVQVGAGRLAGLFGLTALPLIANGLGYLSPALLDVSHEPVGVAAFAIGVLFVYQDRFEETGRTGTQASPALVLSKGGRLRNYNEAAATLFPALAAKSAVGRRLSDLLPEVAEAIAEGAGPLQVDESGTARYFRLSQSRYGRGTGRQVVLKDVTERVLRRRVREQEHRFLAEAVGQAREAVLVMEAGPLDEPGPRIVYANEAFEAMTGYREGEVLGRTPRVLQGPETDEAVLGSLRAALEAGEHWQGETVNYRKDGTPYVVQWNVAPVTGEGGEIQHWVSVQRDVTEEREREEQLRRQKGLLEQTQRLAGAWEVDVEAGEMSWSDKVYEIHEVELGTDVSVEEGIEFYALEARPKVREAFEKCAEEGKPYDLELPIITAKGNRRWVRTVGAPSETSEGEVTKVAGALQDITPRKETEEKLRRSREQLSMAVEGGNVGTWNWDLETDEVIFNRRWAEMLGYSREELDFDFSTWEALVHPEDLPRALQMLETYIEGDAGTYDPEIRMRTKSGGWKWIQTIGRVVERDEEGAVTRAAGIHLDIAERKRAEAELQRSRERYRSLFEDSSSAILVHDLEGRIQEANPQAESLFGRSTGALEGLSVRDLHPPEESEVATEKRAALRDGAAYQAVARYERADGSAFWGEVSASVTEIGGRAVARTLIQDVTERVRSRKKLEHYREYTDRLLDAIDDLFLVFDEEARLTRWNDRVVEVTGYADEALEGMEALGFVPEEERERVASQIADGFMTGHAKMDIPLRRADGTTVPYEIAGNLVDRPGEGFRVVCIGRDITARRRRKQRLERQNDLFERAQEIANVGAWEYDVRKERSVLTDQACRIHGISPDRDLTPEQSLAFYHPDDRDAVAAAFRRAVEEGVPYDIEVRLMTQEGEERWVRTRGEPQLDTSAAEVANGDASKGQDSSQGEIVRVRGTVQDITERRERRRELEQADTMFRGAQDALFLIDVDHAGGEPSFAIEKLNPAYEEATGMSAESVRGKTPVAAIGDEAGRFREARYQKCLDQEKPLEYEEEIPLEGEMTYWETRITPVLVEGTAEKIVGSTREVTGRKQREQFRRQRRQKVEALYEATNQLLRAEGKEAVGALLVDLVDETFDFAGTAVRFAKDGRLVPTSVSPALQAHMPERQPYNFDEETPVAEAYRTGQTQVYHDLREGDSAVNRGDIRAAAYVPMGRHGTLSVGSRRVGGIDSFDRRLVEVIADYATLVLGRVDREAVLRGAKEEAERARREAEAASQAKSVFLANMSHEIRTPLTSILGFAEAIGEEVGGDDQTGKTDRSDVDLPALRQFAGLIESSGERLMNTLTGVLNLSKLEAGEMNLAPEPVDLAAEAEKAVQEFAPQARDAGVDLAAEGGQDAVWARADEGGVQIVLRNLLSNAVKYTGEGGTVRVSARTDGKQDAVLEVVDTGIGMDPAQVEDLFEPFRQESEGLAREYEGTGLGLAVTWKALQQMEGGVEVETEKGEGTCFTVRLPAARVENGLDEP</sequence>
<dbReference type="InterPro" id="IPR004358">
    <property type="entry name" value="Sig_transdc_His_kin-like_C"/>
</dbReference>
<dbReference type="PRINTS" id="PR00344">
    <property type="entry name" value="BCTRLSENSOR"/>
</dbReference>
<dbReference type="FunFam" id="3.30.565.10:FF:000006">
    <property type="entry name" value="Sensor histidine kinase WalK"/>
    <property type="match status" value="1"/>
</dbReference>
<dbReference type="CDD" id="cd00082">
    <property type="entry name" value="HisKA"/>
    <property type="match status" value="1"/>
</dbReference>
<dbReference type="NCBIfam" id="TIGR00229">
    <property type="entry name" value="sensory_box"/>
    <property type="match status" value="6"/>
</dbReference>
<dbReference type="SMART" id="SM00086">
    <property type="entry name" value="PAC"/>
    <property type="match status" value="6"/>
</dbReference>
<feature type="domain" description="PAS" evidence="10">
    <location>
        <begin position="851"/>
        <end position="921"/>
    </location>
</feature>
<dbReference type="SUPFAM" id="SSF47384">
    <property type="entry name" value="Homodimeric domain of signal transducing histidine kinase"/>
    <property type="match status" value="1"/>
</dbReference>
<comment type="catalytic activity">
    <reaction evidence="1">
        <text>ATP + protein L-histidine = ADP + protein N-phospho-L-histidine.</text>
        <dbReference type="EC" id="2.7.13.3"/>
    </reaction>
</comment>
<dbReference type="InterPro" id="IPR003594">
    <property type="entry name" value="HATPase_dom"/>
</dbReference>
<organism evidence="12 13">
    <name type="scientific">Salinibacter ruber</name>
    <dbReference type="NCBI Taxonomy" id="146919"/>
    <lineage>
        <taxon>Bacteria</taxon>
        <taxon>Pseudomonadati</taxon>
        <taxon>Rhodothermota</taxon>
        <taxon>Rhodothermia</taxon>
        <taxon>Rhodothermales</taxon>
        <taxon>Salinibacteraceae</taxon>
        <taxon>Salinibacter</taxon>
    </lineage>
</organism>
<dbReference type="InterPro" id="IPR013656">
    <property type="entry name" value="PAS_4"/>
</dbReference>
<feature type="region of interest" description="Disordered" evidence="7">
    <location>
        <begin position="1065"/>
        <end position="1093"/>
    </location>
</feature>
<feature type="domain" description="PAS" evidence="10">
    <location>
        <begin position="728"/>
        <end position="797"/>
    </location>
</feature>
<evidence type="ECO:0000313" key="12">
    <source>
        <dbReference type="EMBL" id="MCS3679235.1"/>
    </source>
</evidence>
<evidence type="ECO:0000256" key="3">
    <source>
        <dbReference type="ARBA" id="ARBA00022553"/>
    </source>
</evidence>
<name>A0A9X2PYL4_9BACT</name>
<feature type="transmembrane region" description="Helical" evidence="8">
    <location>
        <begin position="184"/>
        <end position="204"/>
    </location>
</feature>
<dbReference type="PROSITE" id="PS50112">
    <property type="entry name" value="PAS"/>
    <property type="match status" value="5"/>
</dbReference>
<dbReference type="SMART" id="SM00091">
    <property type="entry name" value="PAS"/>
    <property type="match status" value="6"/>
</dbReference>
<dbReference type="CDD" id="cd00130">
    <property type="entry name" value="PAS"/>
    <property type="match status" value="6"/>
</dbReference>
<dbReference type="PROSITE" id="PS50113">
    <property type="entry name" value="PAC"/>
    <property type="match status" value="5"/>
</dbReference>
<keyword evidence="3" id="KW-0597">Phosphoprotein</keyword>
<feature type="domain" description="PAC" evidence="11">
    <location>
        <begin position="545"/>
        <end position="597"/>
    </location>
</feature>
<dbReference type="InterPro" id="IPR031621">
    <property type="entry name" value="HisKA_7TM"/>
</dbReference>
<dbReference type="InterPro" id="IPR005467">
    <property type="entry name" value="His_kinase_dom"/>
</dbReference>
<dbReference type="SMART" id="SM00387">
    <property type="entry name" value="HATPase_c"/>
    <property type="match status" value="1"/>
</dbReference>
<keyword evidence="4" id="KW-0808">Transferase</keyword>
<evidence type="ECO:0000256" key="7">
    <source>
        <dbReference type="SAM" id="MobiDB-lite"/>
    </source>
</evidence>
<reference evidence="12" key="1">
    <citation type="submission" date="2022-08" db="EMBL/GenBank/DDBJ databases">
        <title>Genomic Encyclopedia of Type Strains, Phase V (KMG-V): Genome sequencing to study the core and pangenomes of soil and plant-associated prokaryotes.</title>
        <authorList>
            <person name="Whitman W."/>
        </authorList>
    </citation>
    <scope>NUCLEOTIDE SEQUENCE</scope>
    <source>
        <strain evidence="12">0</strain>
    </source>
</reference>
<dbReference type="InterPro" id="IPR036097">
    <property type="entry name" value="HisK_dim/P_sf"/>
</dbReference>
<evidence type="ECO:0000259" key="9">
    <source>
        <dbReference type="PROSITE" id="PS50109"/>
    </source>
</evidence>
<evidence type="ECO:0000256" key="2">
    <source>
        <dbReference type="ARBA" id="ARBA00012438"/>
    </source>
</evidence>
<feature type="domain" description="PAC" evidence="11">
    <location>
        <begin position="923"/>
        <end position="974"/>
    </location>
</feature>
<dbReference type="RefSeq" id="WP_259220386.1">
    <property type="nucleotide sequence ID" value="NZ_JANUAV010000015.1"/>
</dbReference>
<dbReference type="Gene3D" id="3.30.450.40">
    <property type="match status" value="1"/>
</dbReference>
<dbReference type="Gene3D" id="2.10.70.100">
    <property type="match status" value="1"/>
</dbReference>
<accession>A0A9X2PYL4</accession>
<feature type="domain" description="PAC" evidence="11">
    <location>
        <begin position="1049"/>
        <end position="1118"/>
    </location>
</feature>
<feature type="transmembrane region" description="Helical" evidence="8">
    <location>
        <begin position="12"/>
        <end position="34"/>
    </location>
</feature>
<dbReference type="GO" id="GO:0000155">
    <property type="term" value="F:phosphorelay sensor kinase activity"/>
    <property type="evidence" value="ECO:0007669"/>
    <property type="project" value="InterPro"/>
</dbReference>
<evidence type="ECO:0000256" key="5">
    <source>
        <dbReference type="ARBA" id="ARBA00022777"/>
    </source>
</evidence>
<keyword evidence="5" id="KW-0418">Kinase</keyword>
<dbReference type="SUPFAM" id="SSF55785">
    <property type="entry name" value="PYP-like sensor domain (PAS domain)"/>
    <property type="match status" value="7"/>
</dbReference>
<dbReference type="Gene3D" id="1.10.287.130">
    <property type="match status" value="1"/>
</dbReference>
<dbReference type="Pfam" id="PF13185">
    <property type="entry name" value="GAF_2"/>
    <property type="match status" value="1"/>
</dbReference>
<keyword evidence="8" id="KW-1133">Transmembrane helix</keyword>
<dbReference type="Pfam" id="PF08447">
    <property type="entry name" value="PAS_3"/>
    <property type="match status" value="3"/>
</dbReference>
<feature type="transmembrane region" description="Helical" evidence="8">
    <location>
        <begin position="151"/>
        <end position="172"/>
    </location>
</feature>
<dbReference type="SUPFAM" id="SSF55874">
    <property type="entry name" value="ATPase domain of HSP90 chaperone/DNA topoisomerase II/histidine kinase"/>
    <property type="match status" value="1"/>
</dbReference>
<dbReference type="EMBL" id="JANUAU010000014">
    <property type="protein sequence ID" value="MCS3679235.1"/>
    <property type="molecule type" value="Genomic_DNA"/>
</dbReference>
<dbReference type="InterPro" id="IPR001610">
    <property type="entry name" value="PAC"/>
</dbReference>
<dbReference type="Proteomes" id="UP001155027">
    <property type="component" value="Unassembled WGS sequence"/>
</dbReference>
<feature type="domain" description="PAS" evidence="10">
    <location>
        <begin position="975"/>
        <end position="1046"/>
    </location>
</feature>
<comment type="caution">
    <text evidence="12">The sequence shown here is derived from an EMBL/GenBank/DDBJ whole genome shotgun (WGS) entry which is preliminary data.</text>
</comment>
<evidence type="ECO:0000259" key="10">
    <source>
        <dbReference type="PROSITE" id="PS50112"/>
    </source>
</evidence>
<keyword evidence="6" id="KW-0175">Coiled coil</keyword>
<evidence type="ECO:0000313" key="13">
    <source>
        <dbReference type="Proteomes" id="UP001155027"/>
    </source>
</evidence>
<evidence type="ECO:0000256" key="8">
    <source>
        <dbReference type="SAM" id="Phobius"/>
    </source>
</evidence>
<evidence type="ECO:0000256" key="6">
    <source>
        <dbReference type="SAM" id="Coils"/>
    </source>
</evidence>
<dbReference type="Gene3D" id="3.30.565.10">
    <property type="entry name" value="Histidine kinase-like ATPase, C-terminal domain"/>
    <property type="match status" value="1"/>
</dbReference>
<feature type="transmembrane region" description="Helical" evidence="8">
    <location>
        <begin position="46"/>
        <end position="66"/>
    </location>
</feature>
<dbReference type="PANTHER" id="PTHR43304:SF1">
    <property type="entry name" value="PAC DOMAIN-CONTAINING PROTEIN"/>
    <property type="match status" value="1"/>
</dbReference>
<dbReference type="Pfam" id="PF02518">
    <property type="entry name" value="HATPase_c"/>
    <property type="match status" value="1"/>
</dbReference>
<evidence type="ECO:0000256" key="4">
    <source>
        <dbReference type="ARBA" id="ARBA00022679"/>
    </source>
</evidence>
<protein>
    <recommendedName>
        <fullName evidence="2">histidine kinase</fullName>
        <ecNumber evidence="2">2.7.13.3</ecNumber>
    </recommendedName>
</protein>
<dbReference type="InterPro" id="IPR035965">
    <property type="entry name" value="PAS-like_dom_sf"/>
</dbReference>
<feature type="domain" description="PAS" evidence="10">
    <location>
        <begin position="364"/>
        <end position="417"/>
    </location>
</feature>
<dbReference type="InterPro" id="IPR052162">
    <property type="entry name" value="Sensor_kinase/Photoreceptor"/>
</dbReference>
<evidence type="ECO:0000256" key="1">
    <source>
        <dbReference type="ARBA" id="ARBA00000085"/>
    </source>
</evidence>